<dbReference type="Gene3D" id="2.130.10.10">
    <property type="entry name" value="YVTN repeat-like/Quinoprotein amine dehydrogenase"/>
    <property type="match status" value="3"/>
</dbReference>
<evidence type="ECO:0000256" key="9">
    <source>
        <dbReference type="ARBA" id="ARBA00022737"/>
    </source>
</evidence>
<feature type="compositionally biased region" description="Low complexity" evidence="12">
    <location>
        <begin position="532"/>
        <end position="541"/>
    </location>
</feature>
<evidence type="ECO:0000313" key="13">
    <source>
        <dbReference type="EMBL" id="KAK3863020.1"/>
    </source>
</evidence>
<feature type="region of interest" description="Disordered" evidence="12">
    <location>
        <begin position="1"/>
        <end position="66"/>
    </location>
</feature>
<dbReference type="SMART" id="SM00320">
    <property type="entry name" value="WD40"/>
    <property type="match status" value="7"/>
</dbReference>
<dbReference type="SUPFAM" id="SSF50978">
    <property type="entry name" value="WD40 repeat-like"/>
    <property type="match status" value="2"/>
</dbReference>
<evidence type="ECO:0000256" key="12">
    <source>
        <dbReference type="SAM" id="MobiDB-lite"/>
    </source>
</evidence>
<protein>
    <recommendedName>
        <fullName evidence="5">Elongator complex protein 2</fullName>
    </recommendedName>
</protein>
<proteinExistence type="inferred from homology"/>
<comment type="pathway">
    <text evidence="3">tRNA modification; 5-methoxycarbonylmethyl-2-thiouridine-tRNA biosynthesis.</text>
</comment>
<dbReference type="PROSITE" id="PS50294">
    <property type="entry name" value="WD_REPEATS_REGION"/>
    <property type="match status" value="1"/>
</dbReference>
<evidence type="ECO:0000313" key="14">
    <source>
        <dbReference type="Proteomes" id="UP001286313"/>
    </source>
</evidence>
<sequence length="573" mass="63049">MTQDRSIIIWQPQDDDDEEKKNGDGEEEDSENNDGEKNGVVGEEDGENNDGEKNGVGEEDGEKSTGVGLWVEVTRLGVVGGNQEGYYSCQFSPDGTYVLACSYLGALHLWQQQHGGVDKSWQHCVAVGGHTHQVADITWDTMGRYLLSASKDQTTRLHSQWVKDSDEKVHGWYEVGRPQVHGYDLTCLASIGSFGFVSGAEEKVIRGFKGPANFIRNFGRIGGVDVQQELAECSVGEGASVPSLGLSNKAIIIQQQQQQQQQQGVEEKEGHDYFKPLVLSGPPTEDELIQHTLWPEVCKLYGHGNEVMTIAATSDGKVLASACKANYYVDANIIIWDVTSWTKVDSLCYHRLTVTHLAFSHNDNYLLAVSRDRTWTLYKKQHLQSSVLGYSYQLCAQGSDKVTQHSRVIWKAAWLPDSTHFFTASRDKTVAVWGVGVWGGECIERWVRKAVLNETNEVTAIAVSNLITSTTAQHNNNKSYVLLATGLVCGSIKVHKLYLGDEAVVFTDEVLNIYHQHHNTVRTLHFKPTHTNSNSSSSSVSSGGGSSSGSSDGVTLASCGNDNKVMLFDIKVR</sequence>
<dbReference type="Proteomes" id="UP001286313">
    <property type="component" value="Unassembled WGS sequence"/>
</dbReference>
<gene>
    <name evidence="13" type="ORF">Pcinc_031160</name>
</gene>
<evidence type="ECO:0000256" key="1">
    <source>
        <dbReference type="ARBA" id="ARBA00004123"/>
    </source>
</evidence>
<dbReference type="GO" id="GO:0033588">
    <property type="term" value="C:elongator holoenzyme complex"/>
    <property type="evidence" value="ECO:0007669"/>
    <property type="project" value="InterPro"/>
</dbReference>
<evidence type="ECO:0000256" key="3">
    <source>
        <dbReference type="ARBA" id="ARBA00005043"/>
    </source>
</evidence>
<dbReference type="InterPro" id="IPR001680">
    <property type="entry name" value="WD40_rpt"/>
</dbReference>
<keyword evidence="10" id="KW-0539">Nucleus</keyword>
<accession>A0AAE1K588</accession>
<dbReference type="AlphaFoldDB" id="A0AAE1K588"/>
<evidence type="ECO:0000256" key="4">
    <source>
        <dbReference type="ARBA" id="ARBA00005881"/>
    </source>
</evidence>
<dbReference type="EMBL" id="JAWQEG010004099">
    <property type="protein sequence ID" value="KAK3863020.1"/>
    <property type="molecule type" value="Genomic_DNA"/>
</dbReference>
<feature type="repeat" description="WD" evidence="11">
    <location>
        <begin position="127"/>
        <end position="157"/>
    </location>
</feature>
<comment type="caution">
    <text evidence="13">The sequence shown here is derived from an EMBL/GenBank/DDBJ whole genome shotgun (WGS) entry which is preliminary data.</text>
</comment>
<dbReference type="GO" id="GO:0005634">
    <property type="term" value="C:nucleus"/>
    <property type="evidence" value="ECO:0007669"/>
    <property type="project" value="UniProtKB-SubCell"/>
</dbReference>
<dbReference type="GO" id="GO:0002098">
    <property type="term" value="P:tRNA wobble uridine modification"/>
    <property type="evidence" value="ECO:0007669"/>
    <property type="project" value="InterPro"/>
</dbReference>
<dbReference type="InterPro" id="IPR015943">
    <property type="entry name" value="WD40/YVTN_repeat-like_dom_sf"/>
</dbReference>
<keyword evidence="14" id="KW-1185">Reference proteome</keyword>
<dbReference type="PANTHER" id="PTHR44111">
    <property type="entry name" value="ELONGATOR COMPLEX PROTEIN 2"/>
    <property type="match status" value="1"/>
</dbReference>
<evidence type="ECO:0000256" key="11">
    <source>
        <dbReference type="PROSITE-ProRule" id="PRU00221"/>
    </source>
</evidence>
<keyword evidence="9" id="KW-0677">Repeat</keyword>
<dbReference type="Pfam" id="PF00400">
    <property type="entry name" value="WD40"/>
    <property type="match status" value="5"/>
</dbReference>
<keyword evidence="6" id="KW-0963">Cytoplasm</keyword>
<feature type="repeat" description="WD" evidence="11">
    <location>
        <begin position="402"/>
        <end position="433"/>
    </location>
</feature>
<dbReference type="InterPro" id="IPR036322">
    <property type="entry name" value="WD40_repeat_dom_sf"/>
</dbReference>
<comment type="subcellular location">
    <subcellularLocation>
        <location evidence="2">Cytoplasm</location>
    </subcellularLocation>
    <subcellularLocation>
        <location evidence="1">Nucleus</location>
    </subcellularLocation>
</comment>
<evidence type="ECO:0000256" key="10">
    <source>
        <dbReference type="ARBA" id="ARBA00023242"/>
    </source>
</evidence>
<keyword evidence="8" id="KW-0819">tRNA processing</keyword>
<organism evidence="13 14">
    <name type="scientific">Petrolisthes cinctipes</name>
    <name type="common">Flat porcelain crab</name>
    <dbReference type="NCBI Taxonomy" id="88211"/>
    <lineage>
        <taxon>Eukaryota</taxon>
        <taxon>Metazoa</taxon>
        <taxon>Ecdysozoa</taxon>
        <taxon>Arthropoda</taxon>
        <taxon>Crustacea</taxon>
        <taxon>Multicrustacea</taxon>
        <taxon>Malacostraca</taxon>
        <taxon>Eumalacostraca</taxon>
        <taxon>Eucarida</taxon>
        <taxon>Decapoda</taxon>
        <taxon>Pleocyemata</taxon>
        <taxon>Anomura</taxon>
        <taxon>Galatheoidea</taxon>
        <taxon>Porcellanidae</taxon>
        <taxon>Petrolisthes</taxon>
    </lineage>
</organism>
<dbReference type="PANTHER" id="PTHR44111:SF1">
    <property type="entry name" value="ELONGATOR COMPLEX PROTEIN 2"/>
    <property type="match status" value="1"/>
</dbReference>
<evidence type="ECO:0000256" key="8">
    <source>
        <dbReference type="ARBA" id="ARBA00022694"/>
    </source>
</evidence>
<keyword evidence="7 11" id="KW-0853">WD repeat</keyword>
<evidence type="ECO:0000256" key="5">
    <source>
        <dbReference type="ARBA" id="ARBA00020267"/>
    </source>
</evidence>
<dbReference type="InterPro" id="IPR037289">
    <property type="entry name" value="Elp2"/>
</dbReference>
<evidence type="ECO:0000256" key="2">
    <source>
        <dbReference type="ARBA" id="ARBA00004496"/>
    </source>
</evidence>
<evidence type="ECO:0000256" key="7">
    <source>
        <dbReference type="ARBA" id="ARBA00022574"/>
    </source>
</evidence>
<dbReference type="FunFam" id="2.130.10.10:FF:000400">
    <property type="entry name" value="Elongator acetyltransferase complex subunit 2"/>
    <property type="match status" value="1"/>
</dbReference>
<feature type="region of interest" description="Disordered" evidence="12">
    <location>
        <begin position="526"/>
        <end position="555"/>
    </location>
</feature>
<dbReference type="GO" id="GO:0005737">
    <property type="term" value="C:cytoplasm"/>
    <property type="evidence" value="ECO:0007669"/>
    <property type="project" value="UniProtKB-SubCell"/>
</dbReference>
<name>A0AAE1K588_PETCI</name>
<comment type="similarity">
    <text evidence="4">Belongs to the WD repeat ELP2 family.</text>
</comment>
<evidence type="ECO:0000256" key="6">
    <source>
        <dbReference type="ARBA" id="ARBA00022490"/>
    </source>
</evidence>
<reference evidence="13" key="1">
    <citation type="submission" date="2023-10" db="EMBL/GenBank/DDBJ databases">
        <title>Genome assemblies of two species of porcelain crab, Petrolisthes cinctipes and Petrolisthes manimaculis (Anomura: Porcellanidae).</title>
        <authorList>
            <person name="Angst P."/>
        </authorList>
    </citation>
    <scope>NUCLEOTIDE SEQUENCE</scope>
    <source>
        <strain evidence="13">PB745_01</strain>
        <tissue evidence="13">Gill</tissue>
    </source>
</reference>
<dbReference type="PROSITE" id="PS50082">
    <property type="entry name" value="WD_REPEATS_2"/>
    <property type="match status" value="2"/>
</dbReference>